<keyword evidence="17" id="KW-1185">Reference proteome</keyword>
<evidence type="ECO:0000256" key="6">
    <source>
        <dbReference type="ARBA" id="ARBA00022781"/>
    </source>
</evidence>
<evidence type="ECO:0000313" key="17">
    <source>
        <dbReference type="Proteomes" id="UP000825179"/>
    </source>
</evidence>
<keyword evidence="5 13" id="KW-0812">Transmembrane</keyword>
<dbReference type="InterPro" id="IPR028987">
    <property type="entry name" value="ATP_synth_B-like_membr_sf"/>
</dbReference>
<dbReference type="GO" id="GO:0046933">
    <property type="term" value="F:proton-transporting ATP synthase activity, rotational mechanism"/>
    <property type="evidence" value="ECO:0007669"/>
    <property type="project" value="UniProtKB-UniRule"/>
</dbReference>
<dbReference type="GO" id="GO:0046961">
    <property type="term" value="F:proton-transporting ATPase activity, rotational mechanism"/>
    <property type="evidence" value="ECO:0007669"/>
    <property type="project" value="TreeGrafter"/>
</dbReference>
<comment type="function">
    <text evidence="11 13">F(1)F(0) ATP synthase produces ATP from ADP in the presence of a proton or sodium gradient. F-type ATPases consist of two structural domains, F(1) containing the extramembraneous catalytic core and F(0) containing the membrane proton channel, linked together by a central stalk and a peripheral stalk. During catalysis, ATP synthesis in the catalytic domain of F(1) is coupled via a rotary mechanism of the central stalk subunits to proton translocation.</text>
</comment>
<keyword evidence="3 13" id="KW-1003">Cell membrane</keyword>
<sequence length="169" mass="19617">MLELGSVRWGDMLFSLLMFIILFLLLRKYAFGPLMNVMEKRANQIEKDLEEAKRNRAEAEKLLAEQRANLEQAKKDAKTILENARNTSEKQAEEIIRAAKAEVDQYKSVARKEIEREKEKAVEALRKEMGQLSVLLASKVIEKELDPKQQQQLIDDFLKEVGTIKKWVQ</sequence>
<evidence type="ECO:0000256" key="13">
    <source>
        <dbReference type="HAMAP-Rule" id="MF_01398"/>
    </source>
</evidence>
<keyword evidence="15" id="KW-0175">Coiled coil</keyword>
<evidence type="ECO:0000256" key="3">
    <source>
        <dbReference type="ARBA" id="ARBA00022475"/>
    </source>
</evidence>
<name>A0A8X8I4D6_CALTT</name>
<feature type="transmembrane region" description="Helical" evidence="13">
    <location>
        <begin position="12"/>
        <end position="31"/>
    </location>
</feature>
<dbReference type="Proteomes" id="UP000825179">
    <property type="component" value="Chromosome"/>
</dbReference>
<feature type="coiled-coil region" evidence="15">
    <location>
        <begin position="35"/>
        <end position="131"/>
    </location>
</feature>
<comment type="subunit">
    <text evidence="13">F-type ATPases have 2 components, F(1) - the catalytic core - and F(0) - the membrane proton channel. F(1) has five subunits: alpha(3), beta(3), gamma(1), delta(1), epsilon(1). F(0) has three main subunits: a(1), b(2) and c(10-14). The alpha and beta chains form an alternating ring which encloses part of the gamma chain. F(1) is attached to F(0) by a central stalk formed by the gamma and epsilon chains, while a peripheral stalk is formed by the delta and b chains.</text>
</comment>
<evidence type="ECO:0000256" key="12">
    <source>
        <dbReference type="ARBA" id="ARBA00037847"/>
    </source>
</evidence>
<evidence type="ECO:0000256" key="1">
    <source>
        <dbReference type="ARBA" id="ARBA00005513"/>
    </source>
</evidence>
<evidence type="ECO:0000313" key="16">
    <source>
        <dbReference type="EMBL" id="QZT34170.1"/>
    </source>
</evidence>
<dbReference type="PANTHER" id="PTHR33445">
    <property type="entry name" value="ATP SYNTHASE SUBUNIT B', CHLOROPLASTIC"/>
    <property type="match status" value="1"/>
</dbReference>
<dbReference type="HAMAP" id="MF_01398">
    <property type="entry name" value="ATP_synth_b_bprime"/>
    <property type="match status" value="1"/>
</dbReference>
<dbReference type="NCBIfam" id="TIGR01144">
    <property type="entry name" value="ATP_synt_b"/>
    <property type="match status" value="1"/>
</dbReference>
<keyword evidence="8 13" id="KW-0406">Ion transport</keyword>
<dbReference type="GO" id="GO:0012505">
    <property type="term" value="C:endomembrane system"/>
    <property type="evidence" value="ECO:0007669"/>
    <property type="project" value="UniProtKB-SubCell"/>
</dbReference>
<evidence type="ECO:0000256" key="5">
    <source>
        <dbReference type="ARBA" id="ARBA00022692"/>
    </source>
</evidence>
<keyword evidence="7 13" id="KW-1133">Transmembrane helix</keyword>
<gene>
    <name evidence="13 16" type="primary">atpF</name>
    <name evidence="16" type="ORF">HUR95_01740</name>
</gene>
<reference evidence="16 17" key="1">
    <citation type="journal article" date="2020" name="Extremophiles">
        <title>Genomic analysis of Caldalkalibacillus thermarum TA2.A1 reveals aerobic alkaliphilic metabolism and evolutionary hallmarks linking alkaliphilic bacteria and plant life.</title>
        <authorList>
            <person name="de Jong S.I."/>
            <person name="van den Broek M.A."/>
            <person name="Merkel A.Y."/>
            <person name="de la Torre Cortes P."/>
            <person name="Kalamorz F."/>
            <person name="Cook G.M."/>
            <person name="van Loosdrecht M.C.M."/>
            <person name="McMillan D.G.G."/>
        </authorList>
    </citation>
    <scope>NUCLEOTIDE SEQUENCE [LARGE SCALE GENOMIC DNA]</scope>
    <source>
        <strain evidence="16 17">TA2.A1</strain>
    </source>
</reference>
<evidence type="ECO:0000256" key="15">
    <source>
        <dbReference type="SAM" id="Coils"/>
    </source>
</evidence>
<keyword evidence="4 13" id="KW-0138">CF(0)</keyword>
<dbReference type="KEGG" id="cthu:HUR95_01740"/>
<evidence type="ECO:0000256" key="10">
    <source>
        <dbReference type="ARBA" id="ARBA00023310"/>
    </source>
</evidence>
<keyword evidence="10 13" id="KW-0066">ATP synthesis</keyword>
<evidence type="ECO:0000256" key="11">
    <source>
        <dbReference type="ARBA" id="ARBA00025198"/>
    </source>
</evidence>
<evidence type="ECO:0000256" key="2">
    <source>
        <dbReference type="ARBA" id="ARBA00022448"/>
    </source>
</evidence>
<dbReference type="InterPro" id="IPR002146">
    <property type="entry name" value="ATP_synth_b/b'su_bac/chlpt"/>
</dbReference>
<protein>
    <recommendedName>
        <fullName evidence="13">ATP synthase subunit b</fullName>
    </recommendedName>
    <alternativeName>
        <fullName evidence="13">ATP synthase F(0) sector subunit b</fullName>
    </alternativeName>
    <alternativeName>
        <fullName evidence="13">ATPase subunit I</fullName>
    </alternativeName>
    <alternativeName>
        <fullName evidence="13">F-type ATPase subunit b</fullName>
        <shortName evidence="13">F-ATPase subunit b</shortName>
    </alternativeName>
</protein>
<keyword evidence="9 13" id="KW-0472">Membrane</keyword>
<comment type="similarity">
    <text evidence="1 13 14">Belongs to the ATPase B chain family.</text>
</comment>
<evidence type="ECO:0000256" key="4">
    <source>
        <dbReference type="ARBA" id="ARBA00022547"/>
    </source>
</evidence>
<evidence type="ECO:0000256" key="14">
    <source>
        <dbReference type="RuleBase" id="RU003848"/>
    </source>
</evidence>
<dbReference type="CDD" id="cd06503">
    <property type="entry name" value="ATP-synt_Fo_b"/>
    <property type="match status" value="1"/>
</dbReference>
<keyword evidence="2 13" id="KW-0813">Transport</keyword>
<dbReference type="Gene3D" id="1.20.5.620">
    <property type="entry name" value="F1F0 ATP synthase subunit B, membrane domain"/>
    <property type="match status" value="1"/>
</dbReference>
<dbReference type="GO" id="GO:0045259">
    <property type="term" value="C:proton-transporting ATP synthase complex"/>
    <property type="evidence" value="ECO:0007669"/>
    <property type="project" value="UniProtKB-KW"/>
</dbReference>
<organism evidence="16 17">
    <name type="scientific">Caldalkalibacillus thermarum (strain TA2.A1)</name>
    <dbReference type="NCBI Taxonomy" id="986075"/>
    <lineage>
        <taxon>Bacteria</taxon>
        <taxon>Bacillati</taxon>
        <taxon>Bacillota</taxon>
        <taxon>Bacilli</taxon>
        <taxon>Bacillales</taxon>
        <taxon>Bacillaceae</taxon>
        <taxon>Caldalkalibacillus</taxon>
    </lineage>
</organism>
<dbReference type="Pfam" id="PF00430">
    <property type="entry name" value="ATP-synt_B"/>
    <property type="match status" value="1"/>
</dbReference>
<dbReference type="GO" id="GO:0005886">
    <property type="term" value="C:plasma membrane"/>
    <property type="evidence" value="ECO:0007669"/>
    <property type="project" value="UniProtKB-SubCell"/>
</dbReference>
<evidence type="ECO:0000256" key="9">
    <source>
        <dbReference type="ARBA" id="ARBA00023136"/>
    </source>
</evidence>
<dbReference type="AlphaFoldDB" id="A0A8X8I4D6"/>
<dbReference type="InterPro" id="IPR050059">
    <property type="entry name" value="ATP_synthase_B_chain"/>
</dbReference>
<dbReference type="InterPro" id="IPR005864">
    <property type="entry name" value="ATP_synth_F0_bsu_bac"/>
</dbReference>
<dbReference type="SUPFAM" id="SSF81573">
    <property type="entry name" value="F1F0 ATP synthase subunit B, membrane domain"/>
    <property type="match status" value="1"/>
</dbReference>
<evidence type="ECO:0000256" key="8">
    <source>
        <dbReference type="ARBA" id="ARBA00023065"/>
    </source>
</evidence>
<dbReference type="RefSeq" id="WP_222822874.1">
    <property type="nucleotide sequence ID" value="NZ_CP082237.1"/>
</dbReference>
<accession>A0A8X8I4D6</accession>
<dbReference type="EMBL" id="CP082237">
    <property type="protein sequence ID" value="QZT34170.1"/>
    <property type="molecule type" value="Genomic_DNA"/>
</dbReference>
<evidence type="ECO:0000256" key="7">
    <source>
        <dbReference type="ARBA" id="ARBA00022989"/>
    </source>
</evidence>
<proteinExistence type="inferred from homology"/>
<dbReference type="PANTHER" id="PTHR33445:SF1">
    <property type="entry name" value="ATP SYNTHASE SUBUNIT B"/>
    <property type="match status" value="1"/>
</dbReference>
<comment type="function">
    <text evidence="13">Component of the F(0) channel, it forms part of the peripheral stalk, linking F(1) to F(0).</text>
</comment>
<comment type="subcellular location">
    <subcellularLocation>
        <location evidence="13">Cell membrane</location>
        <topology evidence="13">Single-pass membrane protein</topology>
    </subcellularLocation>
    <subcellularLocation>
        <location evidence="12">Endomembrane system</location>
        <topology evidence="12">Single-pass membrane protein</topology>
    </subcellularLocation>
</comment>
<keyword evidence="6 13" id="KW-0375">Hydrogen ion transport</keyword>